<evidence type="ECO:0000313" key="4">
    <source>
        <dbReference type="EMBL" id="KAE9135469.1"/>
    </source>
</evidence>
<protein>
    <submittedName>
        <fullName evidence="4">Uncharacterized protein</fullName>
    </submittedName>
</protein>
<dbReference type="AlphaFoldDB" id="A0A6A3TFM1"/>
<accession>A0A6A3TFM1</accession>
<dbReference type="Proteomes" id="UP000440367">
    <property type="component" value="Unassembled WGS sequence"/>
</dbReference>
<evidence type="ECO:0000313" key="7">
    <source>
        <dbReference type="EMBL" id="KAE9255595.1"/>
    </source>
</evidence>
<evidence type="ECO:0000313" key="15">
    <source>
        <dbReference type="Proteomes" id="UP000460718"/>
    </source>
</evidence>
<dbReference type="Proteomes" id="UP000433483">
    <property type="component" value="Unassembled WGS sequence"/>
</dbReference>
<dbReference type="EMBL" id="QXFW01000052">
    <property type="protein sequence ID" value="KAE9027913.1"/>
    <property type="molecule type" value="Genomic_DNA"/>
</dbReference>
<dbReference type="EMBL" id="QXFZ01000069">
    <property type="protein sequence ID" value="KAE9135469.1"/>
    <property type="molecule type" value="Genomic_DNA"/>
</dbReference>
<dbReference type="EMBL" id="QXGD01000058">
    <property type="protein sequence ID" value="KAE9255595.1"/>
    <property type="molecule type" value="Genomic_DNA"/>
</dbReference>
<dbReference type="EMBL" id="QXGE01000043">
    <property type="protein sequence ID" value="KAE9327873.1"/>
    <property type="molecule type" value="Genomic_DNA"/>
</dbReference>
<evidence type="ECO:0000313" key="3">
    <source>
        <dbReference type="EMBL" id="KAE9027913.1"/>
    </source>
</evidence>
<evidence type="ECO:0000313" key="9">
    <source>
        <dbReference type="Proteomes" id="UP000429523"/>
    </source>
</evidence>
<feature type="compositionally biased region" description="Gly residues" evidence="1">
    <location>
        <begin position="17"/>
        <end position="26"/>
    </location>
</feature>
<sequence length="96" mass="10306">MLHSFSRLNRYPVARGSNGGSSGGGSVTEPLRQDSMVGVHWHLEKSATSLFSSIMGLLPISRAFIKAPPLVPLRHARANAGHGPRLQFNHKLAAVP</sequence>
<evidence type="ECO:0000313" key="12">
    <source>
        <dbReference type="Proteomes" id="UP000440367"/>
    </source>
</evidence>
<dbReference type="Proteomes" id="UP000429523">
    <property type="component" value="Unassembled WGS sequence"/>
</dbReference>
<name>A0A6A3TFM1_9STRA</name>
<proteinExistence type="predicted"/>
<reference evidence="9 10" key="1">
    <citation type="submission" date="2018-08" db="EMBL/GenBank/DDBJ databases">
        <title>Genomic investigation of the strawberry pathogen Phytophthora fragariae indicates pathogenicity is determined by transcriptional variation in three key races.</title>
        <authorList>
            <person name="Adams T.M."/>
            <person name="Armitage A.D."/>
            <person name="Sobczyk M.K."/>
            <person name="Bates H.J."/>
            <person name="Dunwell J.M."/>
            <person name="Nellist C.F."/>
            <person name="Harrison R.J."/>
        </authorList>
    </citation>
    <scope>NUCLEOTIDE SEQUENCE [LARGE SCALE GENOMIC DNA]</scope>
    <source>
        <strain evidence="8 11">A4</strain>
        <strain evidence="7 12">BC-1</strain>
        <strain evidence="6 10">NOV-27</strain>
        <strain evidence="5 13">NOV-5</strain>
        <strain evidence="4 14">NOV-71</strain>
        <strain evidence="2 9">NOV-9</strain>
        <strain evidence="3 15">SCRP245</strain>
    </source>
</reference>
<evidence type="ECO:0000256" key="1">
    <source>
        <dbReference type="SAM" id="MobiDB-lite"/>
    </source>
</evidence>
<dbReference type="OrthoDB" id="10303479at2759"/>
<feature type="region of interest" description="Disordered" evidence="1">
    <location>
        <begin position="1"/>
        <end position="31"/>
    </location>
</feature>
<evidence type="ECO:0000313" key="6">
    <source>
        <dbReference type="EMBL" id="KAE9234486.1"/>
    </source>
</evidence>
<dbReference type="Proteomes" id="UP000441208">
    <property type="component" value="Unassembled WGS sequence"/>
</dbReference>
<dbReference type="EMBL" id="QXGB01000047">
    <property type="protein sequence ID" value="KAE9234486.1"/>
    <property type="molecule type" value="Genomic_DNA"/>
</dbReference>
<evidence type="ECO:0000313" key="11">
    <source>
        <dbReference type="Proteomes" id="UP000437068"/>
    </source>
</evidence>
<evidence type="ECO:0000313" key="13">
    <source>
        <dbReference type="Proteomes" id="UP000440732"/>
    </source>
</evidence>
<dbReference type="Proteomes" id="UP000440732">
    <property type="component" value="Unassembled WGS sequence"/>
</dbReference>
<evidence type="ECO:0000313" key="14">
    <source>
        <dbReference type="Proteomes" id="UP000441208"/>
    </source>
</evidence>
<evidence type="ECO:0000313" key="5">
    <source>
        <dbReference type="EMBL" id="KAE9154468.1"/>
    </source>
</evidence>
<dbReference type="EMBL" id="QXGA01000038">
    <property type="protein sequence ID" value="KAE9154468.1"/>
    <property type="molecule type" value="Genomic_DNA"/>
</dbReference>
<dbReference type="Proteomes" id="UP000437068">
    <property type="component" value="Unassembled WGS sequence"/>
</dbReference>
<organism evidence="4 14">
    <name type="scientific">Phytophthora fragariae</name>
    <dbReference type="NCBI Taxonomy" id="53985"/>
    <lineage>
        <taxon>Eukaryota</taxon>
        <taxon>Sar</taxon>
        <taxon>Stramenopiles</taxon>
        <taxon>Oomycota</taxon>
        <taxon>Peronosporomycetes</taxon>
        <taxon>Peronosporales</taxon>
        <taxon>Peronosporaceae</taxon>
        <taxon>Phytophthora</taxon>
    </lineage>
</organism>
<evidence type="ECO:0000313" key="2">
    <source>
        <dbReference type="EMBL" id="KAE8947721.1"/>
    </source>
</evidence>
<comment type="caution">
    <text evidence="4">The sequence shown here is derived from an EMBL/GenBank/DDBJ whole genome shotgun (WGS) entry which is preliminary data.</text>
</comment>
<gene>
    <name evidence="8" type="ORF">PF001_g1725</name>
    <name evidence="7" type="ORF">PF002_g2297</name>
    <name evidence="6" type="ORF">PF005_g1864</name>
    <name evidence="5" type="ORF">PF006_g1525</name>
    <name evidence="4" type="ORF">PF007_g2550</name>
    <name evidence="2" type="ORF">PF009_g2691</name>
    <name evidence="3" type="ORF">PF011_g1831</name>
</gene>
<dbReference type="Proteomes" id="UP000460718">
    <property type="component" value="Unassembled WGS sequence"/>
</dbReference>
<evidence type="ECO:0000313" key="8">
    <source>
        <dbReference type="EMBL" id="KAE9327873.1"/>
    </source>
</evidence>
<keyword evidence="10" id="KW-1185">Reference proteome</keyword>
<evidence type="ECO:0000313" key="10">
    <source>
        <dbReference type="Proteomes" id="UP000433483"/>
    </source>
</evidence>
<dbReference type="EMBL" id="QXGF01000072">
    <property type="protein sequence ID" value="KAE8947721.1"/>
    <property type="molecule type" value="Genomic_DNA"/>
</dbReference>